<name>A0A2Z7AJA2_9LAMI</name>
<evidence type="ECO:0000256" key="5">
    <source>
        <dbReference type="ARBA" id="ARBA00023242"/>
    </source>
</evidence>
<keyword evidence="4" id="KW-0804">Transcription</keyword>
<dbReference type="InterPro" id="IPR003340">
    <property type="entry name" value="B3_DNA-bd"/>
</dbReference>
<dbReference type="Gene3D" id="2.40.330.10">
    <property type="entry name" value="DNA-binding pseudobarrel domain"/>
    <property type="match status" value="1"/>
</dbReference>
<dbReference type="EMBL" id="KV014877">
    <property type="protein sequence ID" value="KZV21793.1"/>
    <property type="molecule type" value="Genomic_DNA"/>
</dbReference>
<dbReference type="Pfam" id="PF02362">
    <property type="entry name" value="B3"/>
    <property type="match status" value="1"/>
</dbReference>
<evidence type="ECO:0000256" key="3">
    <source>
        <dbReference type="ARBA" id="ARBA00023125"/>
    </source>
</evidence>
<sequence>MADVSGNNSILLKEKASLERFGSTSESPQVEEDSYLQGGPFFDVVLTEAQLQRSSALMLPGHIAELLPRATVPVTLTYNGKEWNSSYRGESSRHPRFDSRWKVFARDNDLKCGDACVFELLENSKENLRFKVIILRCDLPPELVEMVDSRGKSFDSPIFLE</sequence>
<dbReference type="AlphaFoldDB" id="A0A2Z7AJA2"/>
<dbReference type="Proteomes" id="UP000250235">
    <property type="component" value="Unassembled WGS sequence"/>
</dbReference>
<dbReference type="SUPFAM" id="SSF101936">
    <property type="entry name" value="DNA-binding pseudobarrel domain"/>
    <property type="match status" value="1"/>
</dbReference>
<keyword evidence="3" id="KW-0238">DNA-binding</keyword>
<evidence type="ECO:0000256" key="1">
    <source>
        <dbReference type="ARBA" id="ARBA00004123"/>
    </source>
</evidence>
<evidence type="ECO:0000313" key="7">
    <source>
        <dbReference type="EMBL" id="KZV21793.1"/>
    </source>
</evidence>
<dbReference type="PANTHER" id="PTHR31391:SF64">
    <property type="entry name" value="B3 DOMAIN-CONTAINING PROTEIN OS06G0112300"/>
    <property type="match status" value="1"/>
</dbReference>
<protein>
    <recommendedName>
        <fullName evidence="6">TF-B3 domain-containing protein</fullName>
    </recommendedName>
</protein>
<dbReference type="PROSITE" id="PS50863">
    <property type="entry name" value="B3"/>
    <property type="match status" value="1"/>
</dbReference>
<dbReference type="SMART" id="SM01019">
    <property type="entry name" value="B3"/>
    <property type="match status" value="1"/>
</dbReference>
<proteinExistence type="predicted"/>
<evidence type="ECO:0000259" key="6">
    <source>
        <dbReference type="PROSITE" id="PS50863"/>
    </source>
</evidence>
<dbReference type="InterPro" id="IPR044837">
    <property type="entry name" value="REM16-like"/>
</dbReference>
<reference evidence="7 8" key="1">
    <citation type="journal article" date="2015" name="Proc. Natl. Acad. Sci. U.S.A.">
        <title>The resurrection genome of Boea hygrometrica: A blueprint for survival of dehydration.</title>
        <authorList>
            <person name="Xiao L."/>
            <person name="Yang G."/>
            <person name="Zhang L."/>
            <person name="Yang X."/>
            <person name="Zhao S."/>
            <person name="Ji Z."/>
            <person name="Zhou Q."/>
            <person name="Hu M."/>
            <person name="Wang Y."/>
            <person name="Chen M."/>
            <person name="Xu Y."/>
            <person name="Jin H."/>
            <person name="Xiao X."/>
            <person name="Hu G."/>
            <person name="Bao F."/>
            <person name="Hu Y."/>
            <person name="Wan P."/>
            <person name="Li L."/>
            <person name="Deng X."/>
            <person name="Kuang T."/>
            <person name="Xiang C."/>
            <person name="Zhu J.K."/>
            <person name="Oliver M.J."/>
            <person name="He Y."/>
        </authorList>
    </citation>
    <scope>NUCLEOTIDE SEQUENCE [LARGE SCALE GENOMIC DNA]</scope>
    <source>
        <strain evidence="8">cv. XS01</strain>
    </source>
</reference>
<dbReference type="GO" id="GO:0003677">
    <property type="term" value="F:DNA binding"/>
    <property type="evidence" value="ECO:0007669"/>
    <property type="project" value="UniProtKB-KW"/>
</dbReference>
<gene>
    <name evidence="7" type="ORF">F511_02951</name>
</gene>
<evidence type="ECO:0000313" key="8">
    <source>
        <dbReference type="Proteomes" id="UP000250235"/>
    </source>
</evidence>
<dbReference type="InterPro" id="IPR015300">
    <property type="entry name" value="DNA-bd_pseudobarrel_sf"/>
</dbReference>
<evidence type="ECO:0000256" key="2">
    <source>
        <dbReference type="ARBA" id="ARBA00023015"/>
    </source>
</evidence>
<keyword evidence="8" id="KW-1185">Reference proteome</keyword>
<accession>A0A2Z7AJA2</accession>
<evidence type="ECO:0000256" key="4">
    <source>
        <dbReference type="ARBA" id="ARBA00023163"/>
    </source>
</evidence>
<keyword evidence="2" id="KW-0805">Transcription regulation</keyword>
<dbReference type="CDD" id="cd10017">
    <property type="entry name" value="B3_DNA"/>
    <property type="match status" value="1"/>
</dbReference>
<dbReference type="OrthoDB" id="896269at2759"/>
<dbReference type="GO" id="GO:0005634">
    <property type="term" value="C:nucleus"/>
    <property type="evidence" value="ECO:0007669"/>
    <property type="project" value="UniProtKB-SubCell"/>
</dbReference>
<comment type="subcellular location">
    <subcellularLocation>
        <location evidence="1">Nucleus</location>
    </subcellularLocation>
</comment>
<dbReference type="PANTHER" id="PTHR31391">
    <property type="entry name" value="B3 DOMAIN-CONTAINING PROTEIN OS11G0197600-RELATED"/>
    <property type="match status" value="1"/>
</dbReference>
<feature type="domain" description="TF-B3" evidence="6">
    <location>
        <begin position="42"/>
        <end position="138"/>
    </location>
</feature>
<organism evidence="7 8">
    <name type="scientific">Dorcoceras hygrometricum</name>
    <dbReference type="NCBI Taxonomy" id="472368"/>
    <lineage>
        <taxon>Eukaryota</taxon>
        <taxon>Viridiplantae</taxon>
        <taxon>Streptophyta</taxon>
        <taxon>Embryophyta</taxon>
        <taxon>Tracheophyta</taxon>
        <taxon>Spermatophyta</taxon>
        <taxon>Magnoliopsida</taxon>
        <taxon>eudicotyledons</taxon>
        <taxon>Gunneridae</taxon>
        <taxon>Pentapetalae</taxon>
        <taxon>asterids</taxon>
        <taxon>lamiids</taxon>
        <taxon>Lamiales</taxon>
        <taxon>Gesneriaceae</taxon>
        <taxon>Didymocarpoideae</taxon>
        <taxon>Trichosporeae</taxon>
        <taxon>Loxocarpinae</taxon>
        <taxon>Dorcoceras</taxon>
    </lineage>
</organism>
<keyword evidence="5" id="KW-0539">Nucleus</keyword>